<sequence>MEYRRFENTIVLRLDPEEEVCEKLTEVAAKEEIQLATISGLGAVKELTTGVFDTVTKEYHANQFEGALEIVSLTGTLTRKEGKVYLHAHLSAGDSKGNVYGGHLNRAVVSATAEIILQVIPGSVGRKFSDSVGLNLFEF</sequence>
<dbReference type="PATRIC" id="fig|476272.21.peg.3196"/>
<reference evidence="2 3" key="2">
    <citation type="submission" date="2009-02" db="EMBL/GenBank/DDBJ databases">
        <title>Draft genome sequence of Blautia hydrogenotrophica DSM 10507 (Ruminococcus hydrogenotrophicus DSM 10507).</title>
        <authorList>
            <person name="Sudarsanam P."/>
            <person name="Ley R."/>
            <person name="Guruge J."/>
            <person name="Turnbaugh P.J."/>
            <person name="Mahowald M."/>
            <person name="Liep D."/>
            <person name="Gordon J."/>
        </authorList>
    </citation>
    <scope>NUCLEOTIDE SEQUENCE [LARGE SCALE GENOMIC DNA]</scope>
    <source>
        <strain evidence="3">DSM 10507 / JCM 14656 / S5a33</strain>
    </source>
</reference>
<evidence type="ECO:0000313" key="2">
    <source>
        <dbReference type="EMBL" id="EEG50896.1"/>
    </source>
</evidence>
<dbReference type="Pfam" id="PF03479">
    <property type="entry name" value="PCC"/>
    <property type="match status" value="1"/>
</dbReference>
<dbReference type="PROSITE" id="PS51742">
    <property type="entry name" value="PPC"/>
    <property type="match status" value="1"/>
</dbReference>
<proteinExistence type="predicted"/>
<dbReference type="AlphaFoldDB" id="C0CH77"/>
<organism evidence="2 3">
    <name type="scientific">Blautia hydrogenotrophica (strain DSM 10507 / JCM 14656 / S5a33)</name>
    <name type="common">Ruminococcus hydrogenotrophicus</name>
    <dbReference type="NCBI Taxonomy" id="476272"/>
    <lineage>
        <taxon>Bacteria</taxon>
        <taxon>Bacillati</taxon>
        <taxon>Bacillota</taxon>
        <taxon>Clostridia</taxon>
        <taxon>Lachnospirales</taxon>
        <taxon>Lachnospiraceae</taxon>
        <taxon>Blautia</taxon>
    </lineage>
</organism>
<evidence type="ECO:0000259" key="1">
    <source>
        <dbReference type="PROSITE" id="PS51742"/>
    </source>
</evidence>
<protein>
    <recommendedName>
        <fullName evidence="1">PPC domain-containing protein</fullName>
    </recommendedName>
</protein>
<dbReference type="PANTHER" id="PTHR34988">
    <property type="entry name" value="PROTEIN, PUTATIVE-RELATED"/>
    <property type="match status" value="1"/>
</dbReference>
<dbReference type="EMBL" id="ACBZ01000004">
    <property type="protein sequence ID" value="EEG50896.1"/>
    <property type="molecule type" value="Genomic_DNA"/>
</dbReference>
<keyword evidence="3" id="KW-1185">Reference proteome</keyword>
<gene>
    <name evidence="2" type="ORF">RUMHYD_00190</name>
</gene>
<dbReference type="RefSeq" id="WP_005944967.1">
    <property type="nucleotide sequence ID" value="NZ_CP136423.1"/>
</dbReference>
<dbReference type="CDD" id="cd11378">
    <property type="entry name" value="DUF296"/>
    <property type="match status" value="1"/>
</dbReference>
<dbReference type="PANTHER" id="PTHR34988:SF1">
    <property type="entry name" value="DNA-BINDING PROTEIN"/>
    <property type="match status" value="1"/>
</dbReference>
<dbReference type="HOGENOM" id="CLU_114051_2_1_9"/>
<feature type="domain" description="PPC" evidence="1">
    <location>
        <begin position="4"/>
        <end position="139"/>
    </location>
</feature>
<dbReference type="SUPFAM" id="SSF117856">
    <property type="entry name" value="AF0104/ALDC/Ptd012-like"/>
    <property type="match status" value="1"/>
</dbReference>
<accession>C0CH77</accession>
<reference evidence="2 3" key="1">
    <citation type="submission" date="2009-01" db="EMBL/GenBank/DDBJ databases">
        <authorList>
            <person name="Fulton L."/>
            <person name="Clifton S."/>
            <person name="Fulton B."/>
            <person name="Xu J."/>
            <person name="Minx P."/>
            <person name="Pepin K.H."/>
            <person name="Johnson M."/>
            <person name="Bhonagiri V."/>
            <person name="Nash W.E."/>
            <person name="Mardis E.R."/>
            <person name="Wilson R.K."/>
        </authorList>
    </citation>
    <scope>NUCLEOTIDE SEQUENCE [LARGE SCALE GENOMIC DNA]</scope>
    <source>
        <strain evidence="3">DSM 10507 / JCM 14656 / S5a33</strain>
    </source>
</reference>
<dbReference type="Gene3D" id="3.30.1330.80">
    <property type="entry name" value="Hypothetical protein, similar to alpha- acetolactate decarboxylase, domain 2"/>
    <property type="match status" value="1"/>
</dbReference>
<dbReference type="InterPro" id="IPR005175">
    <property type="entry name" value="PPC_dom"/>
</dbReference>
<name>C0CH77_BLAHS</name>
<comment type="caution">
    <text evidence="2">The sequence shown here is derived from an EMBL/GenBank/DDBJ whole genome shotgun (WGS) entry which is preliminary data.</text>
</comment>
<dbReference type="PIRSF" id="PIRSF016702">
    <property type="entry name" value="DNA_bp_PD1"/>
    <property type="match status" value="1"/>
</dbReference>
<dbReference type="Proteomes" id="UP000003100">
    <property type="component" value="Unassembled WGS sequence"/>
</dbReference>
<dbReference type="eggNOG" id="COG1661">
    <property type="taxonomic scope" value="Bacteria"/>
</dbReference>
<dbReference type="InterPro" id="IPR025707">
    <property type="entry name" value="DNA_bp_PD1"/>
</dbReference>
<evidence type="ECO:0000313" key="3">
    <source>
        <dbReference type="Proteomes" id="UP000003100"/>
    </source>
</evidence>
<dbReference type="GeneID" id="86821473"/>